<dbReference type="Proteomes" id="UP000230390">
    <property type="component" value="Unassembled WGS sequence"/>
</dbReference>
<accession>A0A2G8T986</accession>
<dbReference type="EMBL" id="PDOC01000024">
    <property type="protein sequence ID" value="PIL42601.1"/>
    <property type="molecule type" value="Genomic_DNA"/>
</dbReference>
<dbReference type="SUPFAM" id="SSF56601">
    <property type="entry name" value="beta-lactamase/transpeptidase-like"/>
    <property type="match status" value="1"/>
</dbReference>
<evidence type="ECO:0000313" key="2">
    <source>
        <dbReference type="Proteomes" id="UP000230390"/>
    </source>
</evidence>
<dbReference type="RefSeq" id="WP_099792834.1">
    <property type="nucleotide sequence ID" value="NZ_JBHLYV010000083.1"/>
</dbReference>
<proteinExistence type="predicted"/>
<protein>
    <submittedName>
        <fullName evidence="1">Uncharacterized protein</fullName>
    </submittedName>
</protein>
<keyword evidence="2" id="KW-1185">Reference proteome</keyword>
<dbReference type="InterPro" id="IPR012338">
    <property type="entry name" value="Beta-lactam/transpept-like"/>
</dbReference>
<organism evidence="1 2">
    <name type="scientific">Massilia eurypsychrophila</name>
    <dbReference type="NCBI Taxonomy" id="1485217"/>
    <lineage>
        <taxon>Bacteria</taxon>
        <taxon>Pseudomonadati</taxon>
        <taxon>Pseudomonadota</taxon>
        <taxon>Betaproteobacteria</taxon>
        <taxon>Burkholderiales</taxon>
        <taxon>Oxalobacteraceae</taxon>
        <taxon>Telluria group</taxon>
        <taxon>Massilia</taxon>
    </lineage>
</organism>
<gene>
    <name evidence="1" type="ORF">CR105_23640</name>
</gene>
<dbReference type="AlphaFoldDB" id="A0A2G8T986"/>
<comment type="caution">
    <text evidence="1">The sequence shown here is derived from an EMBL/GenBank/DDBJ whole genome shotgun (WGS) entry which is preliminary data.</text>
</comment>
<evidence type="ECO:0000313" key="1">
    <source>
        <dbReference type="EMBL" id="PIL42601.1"/>
    </source>
</evidence>
<name>A0A2G8T986_9BURK</name>
<sequence>MHYRAAGEVIAHQKRSRARAAGSMDTTLADYAAFFAGVLRCDGLSAASHTAMLSTQLAIVSPRQFPSHWPGETDANRAIALSAGLGWPVFEGPMGRTFFKEGSDDGTNNVAFGLVRQRSGVVMLSDSSNGSRMFYPALDALLGNTCVPWFWMGYAPYDRPELASNGVAPAVTPGCR</sequence>
<reference evidence="1 2" key="1">
    <citation type="submission" date="2017-10" db="EMBL/GenBank/DDBJ databases">
        <title>Massilia psychrophilum sp. nov., a novel purple-pigmented bacterium isolated from Tianshan glacier, Xinjiang Municipality, China.</title>
        <authorList>
            <person name="Wang H."/>
        </authorList>
    </citation>
    <scope>NUCLEOTIDE SEQUENCE [LARGE SCALE GENOMIC DNA]</scope>
    <source>
        <strain evidence="1 2">JCM 30074</strain>
    </source>
</reference>
<dbReference type="Gene3D" id="3.40.710.10">
    <property type="entry name" value="DD-peptidase/beta-lactamase superfamily"/>
    <property type="match status" value="1"/>
</dbReference>